<evidence type="ECO:0000256" key="1">
    <source>
        <dbReference type="SAM" id="MobiDB-lite"/>
    </source>
</evidence>
<feature type="region of interest" description="Disordered" evidence="1">
    <location>
        <begin position="1"/>
        <end position="130"/>
    </location>
</feature>
<organism evidence="2 3">
    <name type="scientific">Suhomyces tanzawaensis NRRL Y-17324</name>
    <dbReference type="NCBI Taxonomy" id="984487"/>
    <lineage>
        <taxon>Eukaryota</taxon>
        <taxon>Fungi</taxon>
        <taxon>Dikarya</taxon>
        <taxon>Ascomycota</taxon>
        <taxon>Saccharomycotina</taxon>
        <taxon>Pichiomycetes</taxon>
        <taxon>Debaryomycetaceae</taxon>
        <taxon>Suhomyces</taxon>
    </lineage>
</organism>
<sequence>MSHGVDHSDASNQPGYDQRHSYPNGFRDTLDAQERHRALQRERKEKHEEYRRLMRNRQGSEPLEAEDFPITGERSRSSTEFTSIVGTSTDVVPQEAAVGASLEDGRGTSKPQNSSPEQSQSSSVAPGLRYSRSAFDIMGAANRESPPAHKKQKVTGILGIELSEENISDRSTVSPLNGKINSMRLETPNTSRIEELDEE</sequence>
<dbReference type="GeneID" id="30985362"/>
<keyword evidence="3" id="KW-1185">Reference proteome</keyword>
<feature type="compositionally biased region" description="Polar residues" evidence="1">
    <location>
        <begin position="78"/>
        <end position="91"/>
    </location>
</feature>
<dbReference type="EMBL" id="KV453915">
    <property type="protein sequence ID" value="ODV77586.1"/>
    <property type="molecule type" value="Genomic_DNA"/>
</dbReference>
<dbReference type="OrthoDB" id="28127at2759"/>
<proteinExistence type="predicted"/>
<protein>
    <submittedName>
        <fullName evidence="2">Uncharacterized protein</fullName>
    </submittedName>
</protein>
<evidence type="ECO:0000313" key="3">
    <source>
        <dbReference type="Proteomes" id="UP000094285"/>
    </source>
</evidence>
<accession>A0A1E4SDP1</accession>
<evidence type="ECO:0000313" key="2">
    <source>
        <dbReference type="EMBL" id="ODV77586.1"/>
    </source>
</evidence>
<dbReference type="AlphaFoldDB" id="A0A1E4SDP1"/>
<gene>
    <name evidence="2" type="ORF">CANTADRAFT_8034</name>
</gene>
<dbReference type="Proteomes" id="UP000094285">
    <property type="component" value="Unassembled WGS sequence"/>
</dbReference>
<feature type="region of interest" description="Disordered" evidence="1">
    <location>
        <begin position="169"/>
        <end position="199"/>
    </location>
</feature>
<name>A0A1E4SDP1_9ASCO</name>
<feature type="compositionally biased region" description="Low complexity" evidence="1">
    <location>
        <begin position="109"/>
        <end position="126"/>
    </location>
</feature>
<dbReference type="RefSeq" id="XP_020062708.1">
    <property type="nucleotide sequence ID" value="XM_020211226.1"/>
</dbReference>
<feature type="compositionally biased region" description="Basic and acidic residues" evidence="1">
    <location>
        <begin position="28"/>
        <end position="52"/>
    </location>
</feature>
<reference evidence="3" key="1">
    <citation type="submission" date="2016-05" db="EMBL/GenBank/DDBJ databases">
        <title>Comparative genomics of biotechnologically important yeasts.</title>
        <authorList>
            <consortium name="DOE Joint Genome Institute"/>
            <person name="Riley R."/>
            <person name="Haridas S."/>
            <person name="Wolfe K.H."/>
            <person name="Lopes M.R."/>
            <person name="Hittinger C.T."/>
            <person name="Goker M."/>
            <person name="Salamov A."/>
            <person name="Wisecaver J."/>
            <person name="Long T.M."/>
            <person name="Aerts A.L."/>
            <person name="Barry K."/>
            <person name="Choi C."/>
            <person name="Clum A."/>
            <person name="Coughlan A.Y."/>
            <person name="Deshpande S."/>
            <person name="Douglass A.P."/>
            <person name="Hanson S.J."/>
            <person name="Klenk H.-P."/>
            <person name="Labutti K."/>
            <person name="Lapidus A."/>
            <person name="Lindquist E."/>
            <person name="Lipzen A."/>
            <person name="Meier-Kolthoff J.P."/>
            <person name="Ohm R.A."/>
            <person name="Otillar R.P."/>
            <person name="Pangilinan J."/>
            <person name="Peng Y."/>
            <person name="Rokas A."/>
            <person name="Rosa C.A."/>
            <person name="Scheuner C."/>
            <person name="Sibirny A.A."/>
            <person name="Slot J.C."/>
            <person name="Stielow J.B."/>
            <person name="Sun H."/>
            <person name="Kurtzman C.P."/>
            <person name="Blackwell M."/>
            <person name="Grigoriev I.V."/>
            <person name="Jeffries T.W."/>
        </authorList>
    </citation>
    <scope>NUCLEOTIDE SEQUENCE [LARGE SCALE GENOMIC DNA]</scope>
    <source>
        <strain evidence="3">NRRL Y-17324</strain>
    </source>
</reference>